<dbReference type="Gene3D" id="1.20.1440.60">
    <property type="entry name" value="23S rRNA-intervening sequence"/>
    <property type="match status" value="1"/>
</dbReference>
<sequence>MENVTKVDFVTAIKARTKQFVLDSIKFYQTLPKSEEGKIIGRQFIRSASSVGANYRAACRSRSRAEFFAKLSIVVEEADETAFWIEILTESKITNSIEAQPLLKEVNEILAIVAKARKTVSNNK</sequence>
<dbReference type="Pfam" id="PF05635">
    <property type="entry name" value="23S_rRNA_IVP"/>
    <property type="match status" value="1"/>
</dbReference>
<dbReference type="EMBL" id="WKKH01000006">
    <property type="protein sequence ID" value="MRX75586.1"/>
    <property type="molecule type" value="Genomic_DNA"/>
</dbReference>
<dbReference type="SUPFAM" id="SSF158446">
    <property type="entry name" value="IVS-encoded protein-like"/>
    <property type="match status" value="1"/>
</dbReference>
<dbReference type="OrthoDB" id="285993at2"/>
<dbReference type="PANTHER" id="PTHR38471:SF2">
    <property type="entry name" value="FOUR HELIX BUNDLE PROTEIN"/>
    <property type="match status" value="1"/>
</dbReference>
<dbReference type="RefSeq" id="WP_154279744.1">
    <property type="nucleotide sequence ID" value="NZ_JBHUJQ010000001.1"/>
</dbReference>
<dbReference type="Proteomes" id="UP000487757">
    <property type="component" value="Unassembled WGS sequence"/>
</dbReference>
<dbReference type="NCBIfam" id="TIGR02436">
    <property type="entry name" value="four helix bundle protein"/>
    <property type="match status" value="1"/>
</dbReference>
<gene>
    <name evidence="1" type="ORF">GJU39_05735</name>
</gene>
<accession>A0A7K0FXX8</accession>
<dbReference type="PANTHER" id="PTHR38471">
    <property type="entry name" value="FOUR HELIX BUNDLE PROTEIN"/>
    <property type="match status" value="1"/>
</dbReference>
<dbReference type="AlphaFoldDB" id="A0A7K0FXX8"/>
<comment type="caution">
    <text evidence="1">The sequence shown here is derived from an EMBL/GenBank/DDBJ whole genome shotgun (WGS) entry which is preliminary data.</text>
</comment>
<proteinExistence type="predicted"/>
<dbReference type="InterPro" id="IPR012657">
    <property type="entry name" value="23S_rRNA-intervening_sequence"/>
</dbReference>
<dbReference type="InterPro" id="IPR036583">
    <property type="entry name" value="23S_rRNA_IVS_sf"/>
</dbReference>
<evidence type="ECO:0000313" key="1">
    <source>
        <dbReference type="EMBL" id="MRX75586.1"/>
    </source>
</evidence>
<name>A0A7K0FXX8_9SPHI</name>
<organism evidence="1 2">
    <name type="scientific">Pedobacter petrophilus</name>
    <dbReference type="NCBI Taxonomy" id="1908241"/>
    <lineage>
        <taxon>Bacteria</taxon>
        <taxon>Pseudomonadati</taxon>
        <taxon>Bacteroidota</taxon>
        <taxon>Sphingobacteriia</taxon>
        <taxon>Sphingobacteriales</taxon>
        <taxon>Sphingobacteriaceae</taxon>
        <taxon>Pedobacter</taxon>
    </lineage>
</organism>
<protein>
    <submittedName>
        <fullName evidence="1">Four helix bundle protein</fullName>
    </submittedName>
</protein>
<reference evidence="1 2" key="1">
    <citation type="submission" date="2019-11" db="EMBL/GenBank/DDBJ databases">
        <title>Pedobacter petrophilus genome.</title>
        <authorList>
            <person name="Feldbauer M.J."/>
            <person name="Newman J.D."/>
        </authorList>
    </citation>
    <scope>NUCLEOTIDE SEQUENCE [LARGE SCALE GENOMIC DNA]</scope>
    <source>
        <strain evidence="1 2">LMG 29686</strain>
    </source>
</reference>
<dbReference type="PIRSF" id="PIRSF035652">
    <property type="entry name" value="CHP02436"/>
    <property type="match status" value="1"/>
</dbReference>
<evidence type="ECO:0000313" key="2">
    <source>
        <dbReference type="Proteomes" id="UP000487757"/>
    </source>
</evidence>
<keyword evidence="2" id="KW-1185">Reference proteome</keyword>